<evidence type="ECO:0000313" key="3">
    <source>
        <dbReference type="Proteomes" id="UP000000702"/>
    </source>
</evidence>
<proteinExistence type="predicted"/>
<evidence type="ECO:0000313" key="2">
    <source>
        <dbReference type="EMBL" id="CCD16785.1"/>
    </source>
</evidence>
<evidence type="ECO:0000256" key="1">
    <source>
        <dbReference type="SAM" id="MobiDB-lite"/>
    </source>
</evidence>
<sequence>MFSSASCRAINTHWFAVARNFGPRHPHSETSCHVMGLQNRQRPLEIQLHQLSPTRSSIVQTKGLQELQGLPVSRIEFMVEPIDGFTRLLLHRMTREIKASEEENPESYPLTVARGGVTSIPRGTMPTGRFKFLKELRCSLPSYKHKDVIVESARRGAVVVVIPHPMIPPTSQPASCSSRHISPFSQSEPGEGVSNGPFLLTFPVPPLQ</sequence>
<dbReference type="EMBL" id="CAEQ01002444">
    <property type="protein sequence ID" value="CCD16785.1"/>
    <property type="molecule type" value="Genomic_DNA"/>
</dbReference>
<dbReference type="AlphaFoldDB" id="F9WHJ2"/>
<reference evidence="2 3" key="2">
    <citation type="journal article" date="2012" name="Proc. Natl. Acad. Sci. U.S.A.">
        <title>Antigenic diversity is generated by distinct evolutionary mechanisms in African trypanosome species.</title>
        <authorList>
            <person name="Jackson A.P."/>
            <person name="Berry A."/>
            <person name="Aslett M."/>
            <person name="Allison H.C."/>
            <person name="Burton P."/>
            <person name="Vavrova-Anderson J."/>
            <person name="Brown R."/>
            <person name="Browne H."/>
            <person name="Corton N."/>
            <person name="Hauser H."/>
            <person name="Gamble J."/>
            <person name="Gilderthorp R."/>
            <person name="Marcello L."/>
            <person name="McQuillan J."/>
            <person name="Otto T.D."/>
            <person name="Quail M.A."/>
            <person name="Sanders M.J."/>
            <person name="van Tonder A."/>
            <person name="Ginger M.L."/>
            <person name="Field M.C."/>
            <person name="Barry J.D."/>
            <person name="Hertz-Fowler C."/>
            <person name="Berriman M."/>
        </authorList>
    </citation>
    <scope>NUCLEOTIDE SEQUENCE [LARGE SCALE GENOMIC DNA]</scope>
    <source>
        <strain evidence="2 3">IL3000</strain>
    </source>
</reference>
<dbReference type="Proteomes" id="UP000000702">
    <property type="component" value="Unassembled WGS sequence"/>
</dbReference>
<accession>F9WHJ2</accession>
<feature type="region of interest" description="Disordered" evidence="1">
    <location>
        <begin position="171"/>
        <end position="195"/>
    </location>
</feature>
<keyword evidence="3" id="KW-1185">Reference proteome</keyword>
<feature type="compositionally biased region" description="Polar residues" evidence="1">
    <location>
        <begin position="172"/>
        <end position="188"/>
    </location>
</feature>
<comment type="caution">
    <text evidence="2">The sequence shown here is derived from an EMBL/GenBank/DDBJ whole genome shotgun (WGS) entry which is preliminary data.</text>
</comment>
<reference evidence="3" key="1">
    <citation type="submission" date="2011-07" db="EMBL/GenBank/DDBJ databases">
        <title>Divergent evolution of antigenic variation in African trypanosomes.</title>
        <authorList>
            <person name="Jackson A.P."/>
            <person name="Berry A."/>
            <person name="Allison H.C."/>
            <person name="Burton P."/>
            <person name="Anderson J."/>
            <person name="Aslett M."/>
            <person name="Brown R."/>
            <person name="Corton N."/>
            <person name="Harris D."/>
            <person name="Hauser H."/>
            <person name="Gamble J."/>
            <person name="Gilderthorp R."/>
            <person name="McQuillan J."/>
            <person name="Quail M.A."/>
            <person name="Sanders M."/>
            <person name="Van Tonder A."/>
            <person name="Ginger M.L."/>
            <person name="Donelson J.E."/>
            <person name="Field M.C."/>
            <person name="Barry J.D."/>
            <person name="Berriman M."/>
            <person name="Hertz-Fowler C."/>
        </authorList>
    </citation>
    <scope>NUCLEOTIDE SEQUENCE [LARGE SCALE GENOMIC DNA]</scope>
    <source>
        <strain evidence="3">IL3000</strain>
    </source>
</reference>
<name>F9WHJ2_TRYCI</name>
<organism evidence="2 3">
    <name type="scientific">Trypanosoma congolense (strain IL3000)</name>
    <dbReference type="NCBI Taxonomy" id="1068625"/>
    <lineage>
        <taxon>Eukaryota</taxon>
        <taxon>Discoba</taxon>
        <taxon>Euglenozoa</taxon>
        <taxon>Kinetoplastea</taxon>
        <taxon>Metakinetoplastina</taxon>
        <taxon>Trypanosomatida</taxon>
        <taxon>Trypanosomatidae</taxon>
        <taxon>Trypanosoma</taxon>
        <taxon>Nannomonas</taxon>
    </lineage>
</organism>
<protein>
    <submittedName>
        <fullName evidence="2">WGS project CAEQ00000000 data, annotated contig 656</fullName>
    </submittedName>
</protein>
<gene>
    <name evidence="2" type="ORF">TCIL3000_0_16850</name>
</gene>
<dbReference type="VEuPathDB" id="TriTrypDB:TcIL3000_0_16850"/>